<feature type="region of interest" description="Disordered" evidence="2">
    <location>
        <begin position="138"/>
        <end position="198"/>
    </location>
</feature>
<name>A0A956SHY3_UNCEI</name>
<organism evidence="4 5">
    <name type="scientific">Eiseniibacteriota bacterium</name>
    <dbReference type="NCBI Taxonomy" id="2212470"/>
    <lineage>
        <taxon>Bacteria</taxon>
        <taxon>Candidatus Eiseniibacteriota</taxon>
    </lineage>
</organism>
<dbReference type="AlphaFoldDB" id="A0A956SHY3"/>
<accession>A0A956SHY3</accession>
<dbReference type="Gene3D" id="1.10.10.1100">
    <property type="entry name" value="BFD-like [2Fe-2S]-binding domain"/>
    <property type="match status" value="1"/>
</dbReference>
<dbReference type="InterPro" id="IPR036188">
    <property type="entry name" value="FAD/NAD-bd_sf"/>
</dbReference>
<dbReference type="InterPro" id="IPR042204">
    <property type="entry name" value="2Fe-2S-bd_N"/>
</dbReference>
<evidence type="ECO:0000259" key="3">
    <source>
        <dbReference type="Pfam" id="PF07992"/>
    </source>
</evidence>
<dbReference type="InterPro" id="IPR051691">
    <property type="entry name" value="Metab_Enz_Cyan_OpOx_G3PDH"/>
</dbReference>
<dbReference type="Gene3D" id="3.10.20.440">
    <property type="entry name" value="2Fe-2S iron-sulphur cluster binding domain, sarcosine oxidase, alpha subunit, N-terminal domain"/>
    <property type="match status" value="1"/>
</dbReference>
<comment type="caution">
    <text evidence="4">The sequence shown here is derived from an EMBL/GenBank/DDBJ whole genome shotgun (WGS) entry which is preliminary data.</text>
</comment>
<dbReference type="InterPro" id="IPR036010">
    <property type="entry name" value="2Fe-2S_ferredoxin-like_sf"/>
</dbReference>
<dbReference type="GO" id="GO:0051536">
    <property type="term" value="F:iron-sulfur cluster binding"/>
    <property type="evidence" value="ECO:0007669"/>
    <property type="project" value="InterPro"/>
</dbReference>
<evidence type="ECO:0000313" key="5">
    <source>
        <dbReference type="Proteomes" id="UP000739538"/>
    </source>
</evidence>
<dbReference type="Gene3D" id="3.50.50.60">
    <property type="entry name" value="FAD/NAD(P)-binding domain"/>
    <property type="match status" value="3"/>
</dbReference>
<dbReference type="SUPFAM" id="SSF51905">
    <property type="entry name" value="FAD/NAD(P)-binding domain"/>
    <property type="match status" value="1"/>
</dbReference>
<dbReference type="Pfam" id="PF07992">
    <property type="entry name" value="Pyr_redox_2"/>
    <property type="match status" value="1"/>
</dbReference>
<protein>
    <submittedName>
        <fullName evidence="4">FAD-dependent oxidoreductase</fullName>
    </submittedName>
</protein>
<reference evidence="4" key="1">
    <citation type="submission" date="2020-04" db="EMBL/GenBank/DDBJ databases">
        <authorList>
            <person name="Zhang T."/>
        </authorList>
    </citation>
    <scope>NUCLEOTIDE SEQUENCE</scope>
    <source>
        <strain evidence="4">HKST-UBA02</strain>
    </source>
</reference>
<dbReference type="PANTHER" id="PTHR42949:SF3">
    <property type="entry name" value="ANAEROBIC GLYCEROL-3-PHOSPHATE DEHYDROGENASE SUBUNIT B"/>
    <property type="match status" value="1"/>
</dbReference>
<proteinExistence type="predicted"/>
<feature type="domain" description="FAD/NAD(P)-binding" evidence="3">
    <location>
        <begin position="206"/>
        <end position="481"/>
    </location>
</feature>
<evidence type="ECO:0000256" key="2">
    <source>
        <dbReference type="SAM" id="MobiDB-lite"/>
    </source>
</evidence>
<feature type="compositionally biased region" description="Polar residues" evidence="2">
    <location>
        <begin position="145"/>
        <end position="162"/>
    </location>
</feature>
<dbReference type="InterPro" id="IPR023753">
    <property type="entry name" value="FAD/NAD-binding_dom"/>
</dbReference>
<dbReference type="PRINTS" id="PR00411">
    <property type="entry name" value="PNDRDTASEI"/>
</dbReference>
<evidence type="ECO:0000256" key="1">
    <source>
        <dbReference type="ARBA" id="ARBA00023002"/>
    </source>
</evidence>
<dbReference type="Pfam" id="PF13510">
    <property type="entry name" value="Fer2_4"/>
    <property type="match status" value="1"/>
</dbReference>
<dbReference type="InterPro" id="IPR041854">
    <property type="entry name" value="BFD-like_2Fe2S-bd_dom_sf"/>
</dbReference>
<dbReference type="SUPFAM" id="SSF54292">
    <property type="entry name" value="2Fe-2S ferredoxin-like"/>
    <property type="match status" value="1"/>
</dbReference>
<reference evidence="4" key="2">
    <citation type="journal article" date="2021" name="Microbiome">
        <title>Successional dynamics and alternative stable states in a saline activated sludge microbial community over 9 years.</title>
        <authorList>
            <person name="Wang Y."/>
            <person name="Ye J."/>
            <person name="Ju F."/>
            <person name="Liu L."/>
            <person name="Boyd J.A."/>
            <person name="Deng Y."/>
            <person name="Parks D.H."/>
            <person name="Jiang X."/>
            <person name="Yin X."/>
            <person name="Woodcroft B.J."/>
            <person name="Tyson G.W."/>
            <person name="Hugenholtz P."/>
            <person name="Polz M.F."/>
            <person name="Zhang T."/>
        </authorList>
    </citation>
    <scope>NUCLEOTIDE SEQUENCE</scope>
    <source>
        <strain evidence="4">HKST-UBA02</strain>
    </source>
</reference>
<dbReference type="PRINTS" id="PR00368">
    <property type="entry name" value="FADPNR"/>
</dbReference>
<keyword evidence="1" id="KW-0560">Oxidoreductase</keyword>
<feature type="compositionally biased region" description="Low complexity" evidence="2">
    <location>
        <begin position="163"/>
        <end position="188"/>
    </location>
</feature>
<dbReference type="EMBL" id="JAGQHS010000233">
    <property type="protein sequence ID" value="MCA9758933.1"/>
    <property type="molecule type" value="Genomic_DNA"/>
</dbReference>
<gene>
    <name evidence="4" type="ORF">KDA27_24270</name>
</gene>
<dbReference type="GO" id="GO:0016491">
    <property type="term" value="F:oxidoreductase activity"/>
    <property type="evidence" value="ECO:0007669"/>
    <property type="project" value="UniProtKB-KW"/>
</dbReference>
<sequence>MSSQGESEPGVNEPVVRINVDGRDVAVPPGTTVTGAIALAYADGNLGVYGRDLAVHGLDIDVDERDLTAHGHGHGLAVDGRDPSTPAFRASGSLGEPRAPICGMGICHECRVTVDGVAQVRSCLTTVRDGMVVETTGASRRASLSAETTRTNTADRTNMSLSAGTPRTNGAGRTTTTPGAETPRTNTTDRTSMSLSAGTPLPTEADVIIVGAGPAGLAAARVAGAAGRDVLLLDENAQTGGQIWRGGSDTRAIPKNARFVSSIAVVDHRPGDRHTAGTLVLLHQGRLRELHYHDLVLATGARELFLPFPGWTLPGVFGAGGLQALVKGGWPIAGTRVVVAGTGPLLLAVASFLRERGADVALIAEQTQLRSLLGFGQTLLGRREKWPQMWELRTSLAGVPYRTGQWIVAAEGRGRVERVVVTNGTSRWTEPCDAVAVGYGLVPSNELARLIGCETDERGRVRVGEFQRTDRPHVYAIGELTGIGGVDLSEVEGEIVGHVLGAKEGDYHPTLEPRLLERRAQAQEFADALERAFELRPELMRLADDETIVCRCEDVTWRELAPHRAWRDAKLVTRCGMGACQGRVCGAALRELKGWTIDTSRPPISPVPVGAWED</sequence>
<evidence type="ECO:0000313" key="4">
    <source>
        <dbReference type="EMBL" id="MCA9758933.1"/>
    </source>
</evidence>
<dbReference type="Proteomes" id="UP000739538">
    <property type="component" value="Unassembled WGS sequence"/>
</dbReference>
<dbReference type="PANTHER" id="PTHR42949">
    <property type="entry name" value="ANAEROBIC GLYCEROL-3-PHOSPHATE DEHYDROGENASE SUBUNIT B"/>
    <property type="match status" value="1"/>
</dbReference>